<dbReference type="EMBL" id="CAJVPK010001298">
    <property type="protein sequence ID" value="CAG8580899.1"/>
    <property type="molecule type" value="Genomic_DNA"/>
</dbReference>
<feature type="region of interest" description="Disordered" evidence="1">
    <location>
        <begin position="43"/>
        <end position="66"/>
    </location>
</feature>
<gene>
    <name evidence="2" type="ORF">DEBURN_LOCUS8566</name>
</gene>
<protein>
    <submittedName>
        <fullName evidence="2">2614_t:CDS:1</fullName>
    </submittedName>
</protein>
<organism evidence="2 3">
    <name type="scientific">Diversispora eburnea</name>
    <dbReference type="NCBI Taxonomy" id="1213867"/>
    <lineage>
        <taxon>Eukaryota</taxon>
        <taxon>Fungi</taxon>
        <taxon>Fungi incertae sedis</taxon>
        <taxon>Mucoromycota</taxon>
        <taxon>Glomeromycotina</taxon>
        <taxon>Glomeromycetes</taxon>
        <taxon>Diversisporales</taxon>
        <taxon>Diversisporaceae</taxon>
        <taxon>Diversispora</taxon>
    </lineage>
</organism>
<sequence length="66" mass="7608">MEKSISKTEKILRKLQTIGILNSANRLQLLTMDIPMELIQESKSKINDLDDSDEEGNTKTPKRKMF</sequence>
<evidence type="ECO:0000313" key="3">
    <source>
        <dbReference type="Proteomes" id="UP000789706"/>
    </source>
</evidence>
<dbReference type="OrthoDB" id="2441193at2759"/>
<evidence type="ECO:0000256" key="1">
    <source>
        <dbReference type="SAM" id="MobiDB-lite"/>
    </source>
</evidence>
<evidence type="ECO:0000313" key="2">
    <source>
        <dbReference type="EMBL" id="CAG8580899.1"/>
    </source>
</evidence>
<proteinExistence type="predicted"/>
<reference evidence="2" key="1">
    <citation type="submission" date="2021-06" db="EMBL/GenBank/DDBJ databases">
        <authorList>
            <person name="Kallberg Y."/>
            <person name="Tangrot J."/>
            <person name="Rosling A."/>
        </authorList>
    </citation>
    <scope>NUCLEOTIDE SEQUENCE</scope>
    <source>
        <strain evidence="2">AZ414A</strain>
    </source>
</reference>
<name>A0A9N9G6P1_9GLOM</name>
<accession>A0A9N9G6P1</accession>
<dbReference type="AlphaFoldDB" id="A0A9N9G6P1"/>
<dbReference type="Proteomes" id="UP000789706">
    <property type="component" value="Unassembled WGS sequence"/>
</dbReference>
<comment type="caution">
    <text evidence="2">The sequence shown here is derived from an EMBL/GenBank/DDBJ whole genome shotgun (WGS) entry which is preliminary data.</text>
</comment>
<keyword evidence="3" id="KW-1185">Reference proteome</keyword>